<protein>
    <recommendedName>
        <fullName evidence="1">VOC domain-containing protein</fullName>
    </recommendedName>
</protein>
<reference evidence="2" key="1">
    <citation type="submission" date="2019-12" db="EMBL/GenBank/DDBJ databases">
        <title>Genome sequencing and annotation of Brassica cretica.</title>
        <authorList>
            <person name="Studholme D.J."/>
            <person name="Sarris P.F."/>
        </authorList>
    </citation>
    <scope>NUCLEOTIDE SEQUENCE</scope>
    <source>
        <strain evidence="2">PFS-001/15</strain>
        <tissue evidence="2">Leaf</tissue>
    </source>
</reference>
<evidence type="ECO:0000259" key="1">
    <source>
        <dbReference type="PROSITE" id="PS51819"/>
    </source>
</evidence>
<dbReference type="PANTHER" id="PTHR46142:SF18">
    <property type="entry name" value="VOC DOMAIN-CONTAINING PROTEIN"/>
    <property type="match status" value="1"/>
</dbReference>
<accession>A0A8S9MAV8</accession>
<feature type="domain" description="VOC" evidence="1">
    <location>
        <begin position="120"/>
        <end position="242"/>
    </location>
</feature>
<sequence>MGGEVECEFTDSATMLPRPLEESALVMLDPDKLFNFFKVDPTNSLVTEKYTVSPLLYLASRADCIVDMLEHQRTLPQDKQESKVHSARRRCYFLFVFFSVLMSFLGKMKENAVNPLRLTSLNHVSLLCRSLEESMNFYQKVLGFFPVRRPESLDFEGAWLFGHGIGIHLLGSTEPEKLPKKTAINSKDNHISFQCESMAAVEKKLDEMEIEYVREIVEGRGIKVDQIFFHDPDGFMIEICNCDSLPVVPLVGGLAQYCAKVKLHQGQPQPQTN</sequence>
<dbReference type="Pfam" id="PF00903">
    <property type="entry name" value="Glyoxalase"/>
    <property type="match status" value="1"/>
</dbReference>
<comment type="caution">
    <text evidence="2">The sequence shown here is derived from an EMBL/GenBank/DDBJ whole genome shotgun (WGS) entry which is preliminary data.</text>
</comment>
<organism evidence="2 3">
    <name type="scientific">Brassica cretica</name>
    <name type="common">Mustard</name>
    <dbReference type="NCBI Taxonomy" id="69181"/>
    <lineage>
        <taxon>Eukaryota</taxon>
        <taxon>Viridiplantae</taxon>
        <taxon>Streptophyta</taxon>
        <taxon>Embryophyta</taxon>
        <taxon>Tracheophyta</taxon>
        <taxon>Spermatophyta</taxon>
        <taxon>Magnoliopsida</taxon>
        <taxon>eudicotyledons</taxon>
        <taxon>Gunneridae</taxon>
        <taxon>Pentapetalae</taxon>
        <taxon>rosids</taxon>
        <taxon>malvids</taxon>
        <taxon>Brassicales</taxon>
        <taxon>Brassicaceae</taxon>
        <taxon>Brassiceae</taxon>
        <taxon>Brassica</taxon>
    </lineage>
</organism>
<gene>
    <name evidence="2" type="ORF">F2Q68_00042319</name>
</gene>
<dbReference type="PROSITE" id="PS51819">
    <property type="entry name" value="VOC"/>
    <property type="match status" value="1"/>
</dbReference>
<dbReference type="InterPro" id="IPR037523">
    <property type="entry name" value="VOC_core"/>
</dbReference>
<dbReference type="CDD" id="cd07245">
    <property type="entry name" value="VOC_like"/>
    <property type="match status" value="1"/>
</dbReference>
<dbReference type="InterPro" id="IPR029068">
    <property type="entry name" value="Glyas_Bleomycin-R_OHBP_Dase"/>
</dbReference>
<dbReference type="InterPro" id="IPR004360">
    <property type="entry name" value="Glyas_Fos-R_dOase_dom"/>
</dbReference>
<dbReference type="AlphaFoldDB" id="A0A8S9MAV8"/>
<dbReference type="PANTHER" id="PTHR46142">
    <property type="match status" value="1"/>
</dbReference>
<name>A0A8S9MAV8_BRACR</name>
<dbReference type="SUPFAM" id="SSF54593">
    <property type="entry name" value="Glyoxalase/Bleomycin resistance protein/Dihydroxybiphenyl dioxygenase"/>
    <property type="match status" value="1"/>
</dbReference>
<proteinExistence type="predicted"/>
<dbReference type="Gene3D" id="3.10.180.10">
    <property type="entry name" value="2,3-Dihydroxybiphenyl 1,2-Dioxygenase, domain 1"/>
    <property type="match status" value="1"/>
</dbReference>
<dbReference type="Proteomes" id="UP000712281">
    <property type="component" value="Unassembled WGS sequence"/>
</dbReference>
<evidence type="ECO:0000313" key="3">
    <source>
        <dbReference type="Proteomes" id="UP000712281"/>
    </source>
</evidence>
<dbReference type="EMBL" id="QGKW02000007">
    <property type="protein sequence ID" value="KAF2617095.1"/>
    <property type="molecule type" value="Genomic_DNA"/>
</dbReference>
<evidence type="ECO:0000313" key="2">
    <source>
        <dbReference type="EMBL" id="KAF2617095.1"/>
    </source>
</evidence>